<dbReference type="RefSeq" id="WP_106452993.1">
    <property type="nucleotide sequence ID" value="NZ_PXYH01000007.1"/>
</dbReference>
<keyword evidence="3 5" id="KW-1005">Bacterial flagellum biogenesis</keyword>
<dbReference type="InterPro" id="IPR005648">
    <property type="entry name" value="FlgD"/>
</dbReference>
<reference evidence="8 9" key="1">
    <citation type="submission" date="2018-03" db="EMBL/GenBank/DDBJ databases">
        <title>The draft genome of Zobellella taiwanensis JCM 13381.</title>
        <authorList>
            <person name="Liu L."/>
            <person name="Li L."/>
            <person name="Wang T."/>
            <person name="Zhang X."/>
            <person name="Liang L."/>
        </authorList>
    </citation>
    <scope>NUCLEOTIDE SEQUENCE [LARGE SCALE GENOMIC DNA]</scope>
    <source>
        <strain evidence="8 9">JCM 13381</strain>
    </source>
</reference>
<evidence type="ECO:0000259" key="6">
    <source>
        <dbReference type="Pfam" id="PF13860"/>
    </source>
</evidence>
<feature type="domain" description="FlgD Tudor-like" evidence="7">
    <location>
        <begin position="83"/>
        <end position="218"/>
    </location>
</feature>
<dbReference type="Proteomes" id="UP000242181">
    <property type="component" value="Unassembled WGS sequence"/>
</dbReference>
<feature type="domain" description="FlgD/Vpr Ig-like" evidence="6">
    <location>
        <begin position="105"/>
        <end position="174"/>
    </location>
</feature>
<dbReference type="Gene3D" id="2.60.40.4070">
    <property type="match status" value="1"/>
</dbReference>
<dbReference type="GO" id="GO:0044781">
    <property type="term" value="P:bacterial-type flagellum organization"/>
    <property type="evidence" value="ECO:0007669"/>
    <property type="project" value="UniProtKB-UniRule"/>
</dbReference>
<dbReference type="OrthoDB" id="9785233at2"/>
<dbReference type="InterPro" id="IPR025965">
    <property type="entry name" value="FlgD/Vpr_Ig-like"/>
</dbReference>
<evidence type="ECO:0000256" key="3">
    <source>
        <dbReference type="ARBA" id="ARBA00022795"/>
    </source>
</evidence>
<keyword evidence="8" id="KW-0969">Cilium</keyword>
<dbReference type="Gene3D" id="2.30.30.910">
    <property type="match status" value="1"/>
</dbReference>
<evidence type="ECO:0000256" key="2">
    <source>
        <dbReference type="ARBA" id="ARBA00016013"/>
    </source>
</evidence>
<comment type="caution">
    <text evidence="8">The sequence shown here is derived from an EMBL/GenBank/DDBJ whole genome shotgun (WGS) entry which is preliminary data.</text>
</comment>
<dbReference type="AlphaFoldDB" id="A0A2P7R349"/>
<gene>
    <name evidence="8" type="ORF">C7I36_06920</name>
</gene>
<evidence type="ECO:0000259" key="7">
    <source>
        <dbReference type="Pfam" id="PF13861"/>
    </source>
</evidence>
<comment type="function">
    <text evidence="4 5">Required for flagellar hook formation. May act as a scaffolding protein.</text>
</comment>
<dbReference type="EMBL" id="PXYH01000007">
    <property type="protein sequence ID" value="PSJ44626.1"/>
    <property type="molecule type" value="Genomic_DNA"/>
</dbReference>
<protein>
    <recommendedName>
        <fullName evidence="2 5">Basal-body rod modification protein FlgD</fullName>
    </recommendedName>
</protein>
<name>A0A2P7R349_9GAMM</name>
<evidence type="ECO:0000256" key="1">
    <source>
        <dbReference type="ARBA" id="ARBA00010577"/>
    </source>
</evidence>
<sequence length="227" mass="23756">MNIPGYINGLRETEPVDLGTPKDQQLKQEDFFQLLTQQLAYQDPFKPADNAEMISQMTAFSTSEGIASMTKQIASLNSVMTSSQALQASSLVGQRVLLPVNTGHWDGKAPVDGVIVAGSGVGNLTITIENEVGQTVRTLNLAGPHKGNVPFAWDGLDNNGEALKSGNYKFKVNGLVNGTGTELNALVFGKVSSVTLGNGTNPNLVNVVGMGGVPLDKVLEIAGGTSA</sequence>
<comment type="similarity">
    <text evidence="1 5">Belongs to the FlgD family.</text>
</comment>
<proteinExistence type="inferred from homology"/>
<keyword evidence="8" id="KW-0966">Cell projection</keyword>
<keyword evidence="8" id="KW-0282">Flagellum</keyword>
<organism evidence="8 9">
    <name type="scientific">Zobellella taiwanensis</name>
    <dbReference type="NCBI Taxonomy" id="347535"/>
    <lineage>
        <taxon>Bacteria</taxon>
        <taxon>Pseudomonadati</taxon>
        <taxon>Pseudomonadota</taxon>
        <taxon>Gammaproteobacteria</taxon>
        <taxon>Aeromonadales</taxon>
        <taxon>Aeromonadaceae</taxon>
        <taxon>Zobellella</taxon>
    </lineage>
</organism>
<dbReference type="InterPro" id="IPR025963">
    <property type="entry name" value="FLgD_Tudor"/>
</dbReference>
<evidence type="ECO:0000313" key="8">
    <source>
        <dbReference type="EMBL" id="PSJ44626.1"/>
    </source>
</evidence>
<evidence type="ECO:0000256" key="4">
    <source>
        <dbReference type="ARBA" id="ARBA00024746"/>
    </source>
</evidence>
<evidence type="ECO:0000313" key="9">
    <source>
        <dbReference type="Proteomes" id="UP000242181"/>
    </source>
</evidence>
<accession>A0A2P7R349</accession>
<keyword evidence="9" id="KW-1185">Reference proteome</keyword>
<dbReference type="Pfam" id="PF03963">
    <property type="entry name" value="FlgD"/>
    <property type="match status" value="1"/>
</dbReference>
<dbReference type="Pfam" id="PF13861">
    <property type="entry name" value="FLgD_tudor"/>
    <property type="match status" value="1"/>
</dbReference>
<dbReference type="Pfam" id="PF13860">
    <property type="entry name" value="FlgD_ig"/>
    <property type="match status" value="1"/>
</dbReference>
<evidence type="ECO:0000256" key="5">
    <source>
        <dbReference type="RuleBase" id="RU362076"/>
    </source>
</evidence>